<name>A0A7G2CP61_9TRYP</name>
<evidence type="ECO:0000256" key="3">
    <source>
        <dbReference type="ARBA" id="ARBA00022741"/>
    </source>
</evidence>
<keyword evidence="3" id="KW-0547">Nucleotide-binding</keyword>
<keyword evidence="2" id="KW-0808">Transferase</keyword>
<dbReference type="VEuPathDB" id="TriTrypDB:ADEAN_000842100"/>
<keyword evidence="8" id="KW-1185">Reference proteome</keyword>
<dbReference type="PANTHER" id="PTHR11584:SF369">
    <property type="entry name" value="MITOGEN-ACTIVATED PROTEIN KINASE KINASE KINASE 19-RELATED"/>
    <property type="match status" value="1"/>
</dbReference>
<dbReference type="SMART" id="SM00220">
    <property type="entry name" value="S_TKc"/>
    <property type="match status" value="1"/>
</dbReference>
<dbReference type="EMBL" id="LR877163">
    <property type="protein sequence ID" value="CAD2220897.1"/>
    <property type="molecule type" value="Genomic_DNA"/>
</dbReference>
<dbReference type="InterPro" id="IPR011009">
    <property type="entry name" value="Kinase-like_dom_sf"/>
</dbReference>
<dbReference type="GO" id="GO:0004674">
    <property type="term" value="F:protein serine/threonine kinase activity"/>
    <property type="evidence" value="ECO:0007669"/>
    <property type="project" value="UniProtKB-KW"/>
</dbReference>
<dbReference type="PROSITE" id="PS50011">
    <property type="entry name" value="PROTEIN_KINASE_DOM"/>
    <property type="match status" value="1"/>
</dbReference>
<evidence type="ECO:0000256" key="5">
    <source>
        <dbReference type="ARBA" id="ARBA00022840"/>
    </source>
</evidence>
<sequence length="242" mass="26735">MEMLSGKLVAMKFMPIPFDEADIDGIEAEVSIMQRVKGAYVVELITYAFAGDTILLVMECMMAGSLQNMISAFHVISNVTARVFMRDVLRGLSRLHSYGIIHRDVKPQNVLLTLSGTCKISDFGASTWLQRLVQKEYQGVVQGTPVYLAPEAARGITEMASDLWSCGIMYLQLITGHLPYPKEKLNLASPILVYQIGSGQAVPVIPDDLDELDAAFVKCCLQTDAEKRSTAEKLLQMPLFVL</sequence>
<accession>A0A7G2CP61</accession>
<evidence type="ECO:0000313" key="8">
    <source>
        <dbReference type="Proteomes" id="UP000515908"/>
    </source>
</evidence>
<evidence type="ECO:0000256" key="4">
    <source>
        <dbReference type="ARBA" id="ARBA00022777"/>
    </source>
</evidence>
<dbReference type="Gene3D" id="1.10.510.10">
    <property type="entry name" value="Transferase(Phosphotransferase) domain 1"/>
    <property type="match status" value="1"/>
</dbReference>
<proteinExistence type="predicted"/>
<keyword evidence="1" id="KW-0723">Serine/threonine-protein kinase</keyword>
<dbReference type="PANTHER" id="PTHR11584">
    <property type="entry name" value="SERINE/THREONINE PROTEIN KINASE"/>
    <property type="match status" value="1"/>
</dbReference>
<evidence type="ECO:0000259" key="6">
    <source>
        <dbReference type="PROSITE" id="PS50011"/>
    </source>
</evidence>
<dbReference type="Proteomes" id="UP000515908">
    <property type="component" value="Chromosome 19"/>
</dbReference>
<dbReference type="AlphaFoldDB" id="A0A7G2CP61"/>
<dbReference type="GO" id="GO:0005524">
    <property type="term" value="F:ATP binding"/>
    <property type="evidence" value="ECO:0007669"/>
    <property type="project" value="UniProtKB-KW"/>
</dbReference>
<dbReference type="SUPFAM" id="SSF56112">
    <property type="entry name" value="Protein kinase-like (PK-like)"/>
    <property type="match status" value="1"/>
</dbReference>
<dbReference type="InterPro" id="IPR008271">
    <property type="entry name" value="Ser/Thr_kinase_AS"/>
</dbReference>
<dbReference type="PROSITE" id="PS00108">
    <property type="entry name" value="PROTEIN_KINASE_ST"/>
    <property type="match status" value="1"/>
</dbReference>
<protein>
    <submittedName>
        <fullName evidence="7">Protein kinase domain/Protein tyrosine kinase, putative</fullName>
    </submittedName>
</protein>
<keyword evidence="4 7" id="KW-0418">Kinase</keyword>
<reference evidence="7 8" key="1">
    <citation type="submission" date="2020-08" db="EMBL/GenBank/DDBJ databases">
        <authorList>
            <person name="Newling K."/>
            <person name="Davey J."/>
            <person name="Forrester S."/>
        </authorList>
    </citation>
    <scope>NUCLEOTIDE SEQUENCE [LARGE SCALE GENOMIC DNA]</scope>
    <source>
        <strain evidence="8">Crithidia deanei Carvalho (ATCC PRA-265)</strain>
    </source>
</reference>
<evidence type="ECO:0000256" key="2">
    <source>
        <dbReference type="ARBA" id="ARBA00022679"/>
    </source>
</evidence>
<evidence type="ECO:0000256" key="1">
    <source>
        <dbReference type="ARBA" id="ARBA00022527"/>
    </source>
</evidence>
<gene>
    <name evidence="7" type="ORF">ADEAN_000842100</name>
</gene>
<evidence type="ECO:0000313" key="7">
    <source>
        <dbReference type="EMBL" id="CAD2220897.1"/>
    </source>
</evidence>
<organism evidence="7 8">
    <name type="scientific">Angomonas deanei</name>
    <dbReference type="NCBI Taxonomy" id="59799"/>
    <lineage>
        <taxon>Eukaryota</taxon>
        <taxon>Discoba</taxon>
        <taxon>Euglenozoa</taxon>
        <taxon>Kinetoplastea</taxon>
        <taxon>Metakinetoplastina</taxon>
        <taxon>Trypanosomatida</taxon>
        <taxon>Trypanosomatidae</taxon>
        <taxon>Strigomonadinae</taxon>
        <taxon>Angomonas</taxon>
    </lineage>
</organism>
<dbReference type="PIRSF" id="PIRSF000654">
    <property type="entry name" value="Integrin-linked_kinase"/>
    <property type="match status" value="1"/>
</dbReference>
<feature type="domain" description="Protein kinase" evidence="6">
    <location>
        <begin position="1"/>
        <end position="240"/>
    </location>
</feature>
<dbReference type="InterPro" id="IPR000719">
    <property type="entry name" value="Prot_kinase_dom"/>
</dbReference>
<keyword evidence="5" id="KW-0067">ATP-binding</keyword>
<dbReference type="OrthoDB" id="4062651at2759"/>
<dbReference type="Pfam" id="PF00069">
    <property type="entry name" value="Pkinase"/>
    <property type="match status" value="1"/>
</dbReference>